<protein>
    <submittedName>
        <fullName evidence="1">Uncharacterized protein</fullName>
    </submittedName>
</protein>
<dbReference type="Proteomes" id="UP001065298">
    <property type="component" value="Chromosome 7"/>
</dbReference>
<gene>
    <name evidence="1" type="ORF">NCS57_00965900</name>
</gene>
<keyword evidence="2" id="KW-1185">Reference proteome</keyword>
<dbReference type="EMBL" id="CM046509">
    <property type="protein sequence ID" value="KAI8663644.1"/>
    <property type="molecule type" value="Genomic_DNA"/>
</dbReference>
<sequence length="735" mass="82166">MAPWTPNQTSPWTRFCLFPVEVNEDGCFLSTDDGLDTEQQHVLDCRTCSILCFVANQFKCVSFVAVIAVESLDAKRGKPNRKPSPIGVTVNVYGSRRLINKVGWAMTTVDVVLQHPVFLDSETCYMNPHYSYPGRKKTDLRHLIGPLYKESKSAVSQAIGDALDSANDWGDGVTSTVCDRNDLESVLGSLFIDTRLKDHQISGIEFILTRENSSFVSETHARLLSSIHYRRFRPQTLRTAIFHGNRRAKEGQLLLESDVVLTTYHTLENDSSRAKILQSIKWTRVILDEAHQIRNPSTKFFKAAEALESDSRWCLTGTPIQNSLDDLRSLLKFLRFEPFCQPRVLEEHIVKPMRKDPELGSHTGRNLRILLKTCCLRRTQTLLDLPSVTTREVLVKPTVAEKARFAQILEQCRAEFDLMASQDTCRKTPNVLFSAVVKLRQVCNHGITQMNEASTRGMDRLTVTRMPKKNSRSPSADPTCDFCCAQDEEDDILLGALDCCPLCGRVQPERNDTSSPSIPSLRQPSPFASGGVSPNQMNSASSALGIPSHLPLDSELAGQSSKLAAVVDNIKSSSLEADSKSVVFTSWRTTLDMLASILSRNGIGFVQVDGRNPVTDRTALLSQFCEVPDIRVLLISINTGAVGITLTRANMVHIVEPQWNPAIEDQAITRVVRMGQTRPVTVFKYIMAESVEQGVVKLQQRKTRIIKLSMQDRDESDADFTLDTFKFALDPNEWN</sequence>
<name>A0ACC0QSR7_9HYPO</name>
<comment type="caution">
    <text evidence="1">The sequence shown here is derived from an EMBL/GenBank/DDBJ whole genome shotgun (WGS) entry which is preliminary data.</text>
</comment>
<reference evidence="1" key="1">
    <citation type="submission" date="2022-06" db="EMBL/GenBank/DDBJ databases">
        <title>Fusarium solani species complex genomes reveal bases of compartmentalisation and animal pathogenesis.</title>
        <authorList>
            <person name="Tsai I.J."/>
        </authorList>
    </citation>
    <scope>NUCLEOTIDE SEQUENCE</scope>
    <source>
        <strain evidence="1">Fu6.1</strain>
    </source>
</reference>
<accession>A0ACC0QSR7</accession>
<evidence type="ECO:0000313" key="2">
    <source>
        <dbReference type="Proteomes" id="UP001065298"/>
    </source>
</evidence>
<organism evidence="1 2">
    <name type="scientific">Fusarium keratoplasticum</name>
    <dbReference type="NCBI Taxonomy" id="1328300"/>
    <lineage>
        <taxon>Eukaryota</taxon>
        <taxon>Fungi</taxon>
        <taxon>Dikarya</taxon>
        <taxon>Ascomycota</taxon>
        <taxon>Pezizomycotina</taxon>
        <taxon>Sordariomycetes</taxon>
        <taxon>Hypocreomycetidae</taxon>
        <taxon>Hypocreales</taxon>
        <taxon>Nectriaceae</taxon>
        <taxon>Fusarium</taxon>
        <taxon>Fusarium solani species complex</taxon>
    </lineage>
</organism>
<proteinExistence type="predicted"/>
<evidence type="ECO:0000313" key="1">
    <source>
        <dbReference type="EMBL" id="KAI8663644.1"/>
    </source>
</evidence>